<comment type="caution">
    <text evidence="1">The sequence shown here is derived from an EMBL/GenBank/DDBJ whole genome shotgun (WGS) entry which is preliminary data.</text>
</comment>
<evidence type="ECO:0000313" key="1">
    <source>
        <dbReference type="EMBL" id="GFU11609.1"/>
    </source>
</evidence>
<sequence length="141" mass="16232">MVQGRAQWTTVLPTILLGFRATWKEDLQVTTTEMIYGTPIRLPGEFLCPSEQNEDPAAFVGRFRESMQRLSPPKTLHHGQNTIFVRKDLTTCSHIFLWTDSTKRGLQPPYEGTYKIVEHRKGVPDLGKWKRGFNERRSAEA</sequence>
<dbReference type="PANTHER" id="PTHR38681:SF1">
    <property type="entry name" value="RETROVIRUS-RELATED POL POLYPROTEIN FROM TRANSPOSON 412-LIKE PROTEIN"/>
    <property type="match status" value="1"/>
</dbReference>
<dbReference type="EMBL" id="BMAW01125256">
    <property type="protein sequence ID" value="GFU11609.1"/>
    <property type="molecule type" value="Genomic_DNA"/>
</dbReference>
<dbReference type="PANTHER" id="PTHR38681">
    <property type="entry name" value="RETROVIRUS-RELATED POL POLYPROTEIN FROM TRANSPOSON 412-LIKE PROTEIN-RELATED"/>
    <property type="match status" value="1"/>
</dbReference>
<name>A0A8X6UEP6_NEPPI</name>
<organism evidence="1 2">
    <name type="scientific">Nephila pilipes</name>
    <name type="common">Giant wood spider</name>
    <name type="synonym">Nephila maculata</name>
    <dbReference type="NCBI Taxonomy" id="299642"/>
    <lineage>
        <taxon>Eukaryota</taxon>
        <taxon>Metazoa</taxon>
        <taxon>Ecdysozoa</taxon>
        <taxon>Arthropoda</taxon>
        <taxon>Chelicerata</taxon>
        <taxon>Arachnida</taxon>
        <taxon>Araneae</taxon>
        <taxon>Araneomorphae</taxon>
        <taxon>Entelegynae</taxon>
        <taxon>Araneoidea</taxon>
        <taxon>Nephilidae</taxon>
        <taxon>Nephila</taxon>
    </lineage>
</organism>
<protein>
    <submittedName>
        <fullName evidence="1">Retrovirus-related Pol polyprotein from transposon 412</fullName>
    </submittedName>
</protein>
<keyword evidence="2" id="KW-1185">Reference proteome</keyword>
<dbReference type="OrthoDB" id="6425810at2759"/>
<reference evidence="1" key="1">
    <citation type="submission" date="2020-08" db="EMBL/GenBank/DDBJ databases">
        <title>Multicomponent nature underlies the extraordinary mechanical properties of spider dragline silk.</title>
        <authorList>
            <person name="Kono N."/>
            <person name="Nakamura H."/>
            <person name="Mori M."/>
            <person name="Yoshida Y."/>
            <person name="Ohtoshi R."/>
            <person name="Malay A.D."/>
            <person name="Moran D.A.P."/>
            <person name="Tomita M."/>
            <person name="Numata K."/>
            <person name="Arakawa K."/>
        </authorList>
    </citation>
    <scope>NUCLEOTIDE SEQUENCE</scope>
</reference>
<gene>
    <name evidence="1" type="primary">POL_683</name>
    <name evidence="1" type="ORF">NPIL_164801</name>
</gene>
<dbReference type="AlphaFoldDB" id="A0A8X6UEP6"/>
<evidence type="ECO:0000313" key="2">
    <source>
        <dbReference type="Proteomes" id="UP000887013"/>
    </source>
</evidence>
<proteinExistence type="predicted"/>
<accession>A0A8X6UEP6</accession>
<dbReference type="Proteomes" id="UP000887013">
    <property type="component" value="Unassembled WGS sequence"/>
</dbReference>